<proteinExistence type="predicted"/>
<dbReference type="AlphaFoldDB" id="A0AAV8W0Q3"/>
<comment type="caution">
    <text evidence="2">The sequence shown here is derived from an EMBL/GenBank/DDBJ whole genome shotgun (WGS) entry which is preliminary data.</text>
</comment>
<dbReference type="PANTHER" id="PTHR20997:SF2">
    <property type="entry name" value="EG:BACR42I17.2 PROTEIN-RELATED"/>
    <property type="match status" value="1"/>
</dbReference>
<feature type="chain" id="PRO_5043451549" description="27 kDa hemolymph protein" evidence="1">
    <location>
        <begin position="20"/>
        <end position="299"/>
    </location>
</feature>
<dbReference type="Proteomes" id="UP001159042">
    <property type="component" value="Unassembled WGS sequence"/>
</dbReference>
<dbReference type="InterPro" id="IPR009832">
    <property type="entry name" value="DUF1397"/>
</dbReference>
<sequence length="299" mass="33297">MKVLYQVFLCACIFGYATCQSINDLDVEDVKKKLGDAIPELDGLDTSNFNTSKLPKQEDVENVLKEKCKKQGAENAVDKLKDQQDLVKGCVESHVNYTVVIEELEEAKKTGSMDEVFGKYCKKWPSIYSCFDNVTATARLCMDDKEEKAFNKSQKILNELQEFMCFKDGDRLAMFVAEGGVECVQEQKEGVQNCINSTVGTRIPDSEDFSVTNLPTFLFSAKDCQDFDKIRVCVNNELEKCKDSTPANIVDAFFKFLKKHMPCTPEAKAMVSNPVESSHGSFAASLAVVIVAALSLKAF</sequence>
<name>A0AAV8W0Q3_9CUCU</name>
<keyword evidence="1" id="KW-0732">Signal</keyword>
<feature type="signal peptide" evidence="1">
    <location>
        <begin position="1"/>
        <end position="19"/>
    </location>
</feature>
<protein>
    <recommendedName>
        <fullName evidence="4">27 kDa hemolymph protein</fullName>
    </recommendedName>
</protein>
<dbReference type="EMBL" id="JANEYG010000015">
    <property type="protein sequence ID" value="KAJ8920154.1"/>
    <property type="molecule type" value="Genomic_DNA"/>
</dbReference>
<evidence type="ECO:0000256" key="1">
    <source>
        <dbReference type="SAM" id="SignalP"/>
    </source>
</evidence>
<evidence type="ECO:0000313" key="2">
    <source>
        <dbReference type="EMBL" id="KAJ8920154.1"/>
    </source>
</evidence>
<keyword evidence="3" id="KW-1185">Reference proteome</keyword>
<dbReference type="Pfam" id="PF07165">
    <property type="entry name" value="DUF1397"/>
    <property type="match status" value="1"/>
</dbReference>
<organism evidence="2 3">
    <name type="scientific">Exocentrus adspersus</name>
    <dbReference type="NCBI Taxonomy" id="1586481"/>
    <lineage>
        <taxon>Eukaryota</taxon>
        <taxon>Metazoa</taxon>
        <taxon>Ecdysozoa</taxon>
        <taxon>Arthropoda</taxon>
        <taxon>Hexapoda</taxon>
        <taxon>Insecta</taxon>
        <taxon>Pterygota</taxon>
        <taxon>Neoptera</taxon>
        <taxon>Endopterygota</taxon>
        <taxon>Coleoptera</taxon>
        <taxon>Polyphaga</taxon>
        <taxon>Cucujiformia</taxon>
        <taxon>Chrysomeloidea</taxon>
        <taxon>Cerambycidae</taxon>
        <taxon>Lamiinae</taxon>
        <taxon>Acanthocinini</taxon>
        <taxon>Exocentrus</taxon>
    </lineage>
</organism>
<evidence type="ECO:0000313" key="3">
    <source>
        <dbReference type="Proteomes" id="UP001159042"/>
    </source>
</evidence>
<dbReference type="PANTHER" id="PTHR20997">
    <property type="entry name" value="EG:BACR42I17.2 PROTEIN-RELATED"/>
    <property type="match status" value="1"/>
</dbReference>
<reference evidence="2 3" key="1">
    <citation type="journal article" date="2023" name="Insect Mol. Biol.">
        <title>Genome sequencing provides insights into the evolution of gene families encoding plant cell wall-degrading enzymes in longhorned beetles.</title>
        <authorList>
            <person name="Shin N.R."/>
            <person name="Okamura Y."/>
            <person name="Kirsch R."/>
            <person name="Pauchet Y."/>
        </authorList>
    </citation>
    <scope>NUCLEOTIDE SEQUENCE [LARGE SCALE GENOMIC DNA]</scope>
    <source>
        <strain evidence="2">EAD_L_NR</strain>
    </source>
</reference>
<accession>A0AAV8W0Q3</accession>
<evidence type="ECO:0008006" key="4">
    <source>
        <dbReference type="Google" id="ProtNLM"/>
    </source>
</evidence>
<gene>
    <name evidence="2" type="ORF">NQ315_011814</name>
</gene>